<keyword evidence="1" id="KW-0472">Membrane</keyword>
<evidence type="ECO:0000313" key="2">
    <source>
        <dbReference type="EMBL" id="GLQ53863.1"/>
    </source>
</evidence>
<comment type="caution">
    <text evidence="2">The sequence shown here is derived from an EMBL/GenBank/DDBJ whole genome shotgun (WGS) entry which is preliminary data.</text>
</comment>
<proteinExistence type="predicted"/>
<feature type="transmembrane region" description="Helical" evidence="1">
    <location>
        <begin position="48"/>
        <end position="75"/>
    </location>
</feature>
<reference evidence="3" key="1">
    <citation type="journal article" date="2019" name="Int. J. Syst. Evol. Microbiol.">
        <title>The Global Catalogue of Microorganisms (GCM) 10K type strain sequencing project: providing services to taxonomists for standard genome sequencing and annotation.</title>
        <authorList>
            <consortium name="The Broad Institute Genomics Platform"/>
            <consortium name="The Broad Institute Genome Sequencing Center for Infectious Disease"/>
            <person name="Wu L."/>
            <person name="Ma J."/>
        </authorList>
    </citation>
    <scope>NUCLEOTIDE SEQUENCE [LARGE SCALE GENOMIC DNA]</scope>
    <source>
        <strain evidence="3">NBRC 112416</strain>
    </source>
</reference>
<gene>
    <name evidence="2" type="ORF">GCM10010862_11220</name>
</gene>
<name>A0ABQ5W1I4_9HYPH</name>
<evidence type="ECO:0008006" key="4">
    <source>
        <dbReference type="Google" id="ProtNLM"/>
    </source>
</evidence>
<dbReference type="RefSeq" id="WP_284339315.1">
    <property type="nucleotide sequence ID" value="NZ_BSNS01000007.1"/>
</dbReference>
<keyword evidence="1" id="KW-0812">Transmembrane</keyword>
<keyword evidence="3" id="KW-1185">Reference proteome</keyword>
<dbReference type="EMBL" id="BSNS01000007">
    <property type="protein sequence ID" value="GLQ53863.1"/>
    <property type="molecule type" value="Genomic_DNA"/>
</dbReference>
<protein>
    <recommendedName>
        <fullName evidence="4">DUF3307 domain-containing protein</fullName>
    </recommendedName>
</protein>
<accession>A0ABQ5W1I4</accession>
<sequence length="123" mass="13562">MTAAALVALLLLEAKHFLFDFVLQSPYQAKNKGVYGHPGGILHAALHVLGTAVVMVFFLTDLPLLLVFLIAEFLIHYHTDWAKAHLVKRSAPARGAEFWSIFGFDQFVHHATYAAIVFAALSS</sequence>
<dbReference type="Pfam" id="PF11750">
    <property type="entry name" value="DUF3307"/>
    <property type="match status" value="1"/>
</dbReference>
<dbReference type="Proteomes" id="UP001156691">
    <property type="component" value="Unassembled WGS sequence"/>
</dbReference>
<evidence type="ECO:0000313" key="3">
    <source>
        <dbReference type="Proteomes" id="UP001156691"/>
    </source>
</evidence>
<evidence type="ECO:0000256" key="1">
    <source>
        <dbReference type="SAM" id="Phobius"/>
    </source>
</evidence>
<keyword evidence="1" id="KW-1133">Transmembrane helix</keyword>
<organism evidence="2 3">
    <name type="scientific">Devosia nitrariae</name>
    <dbReference type="NCBI Taxonomy" id="2071872"/>
    <lineage>
        <taxon>Bacteria</taxon>
        <taxon>Pseudomonadati</taxon>
        <taxon>Pseudomonadota</taxon>
        <taxon>Alphaproteobacteria</taxon>
        <taxon>Hyphomicrobiales</taxon>
        <taxon>Devosiaceae</taxon>
        <taxon>Devosia</taxon>
    </lineage>
</organism>
<dbReference type="InterPro" id="IPR021737">
    <property type="entry name" value="Phage_phiKZ_Orf197"/>
</dbReference>